<accession>A0A3R8SPM2</accession>
<organism evidence="7 8">
    <name type="scientific">Brachybacterium paraconglomeratum</name>
    <dbReference type="NCBI Taxonomy" id="173362"/>
    <lineage>
        <taxon>Bacteria</taxon>
        <taxon>Bacillati</taxon>
        <taxon>Actinomycetota</taxon>
        <taxon>Actinomycetes</taxon>
        <taxon>Micrococcales</taxon>
        <taxon>Dermabacteraceae</taxon>
        <taxon>Brachybacterium</taxon>
    </lineage>
</organism>
<evidence type="ECO:0000256" key="3">
    <source>
        <dbReference type="ARBA" id="ARBA00022764"/>
    </source>
</evidence>
<comment type="caution">
    <text evidence="7">The sequence shown here is derived from an EMBL/GenBank/DDBJ whole genome shotgun (WGS) entry which is preliminary data.</text>
</comment>
<feature type="domain" description="Heparin-sulfate lyase N-terminal" evidence="6">
    <location>
        <begin position="53"/>
        <end position="273"/>
    </location>
</feature>
<dbReference type="Proteomes" id="UP000274327">
    <property type="component" value="Unassembled WGS sequence"/>
</dbReference>
<keyword evidence="3" id="KW-0574">Periplasm</keyword>
<dbReference type="AlphaFoldDB" id="A0A3R8SPM2"/>
<name>A0A3R8SPM2_9MICO</name>
<dbReference type="InterPro" id="IPR008929">
    <property type="entry name" value="Chondroitin_lyas"/>
</dbReference>
<dbReference type="EMBL" id="QOCI01000007">
    <property type="protein sequence ID" value="RRR18459.1"/>
    <property type="molecule type" value="Genomic_DNA"/>
</dbReference>
<proteinExistence type="predicted"/>
<reference evidence="7 8" key="1">
    <citation type="submission" date="2018-07" db="EMBL/GenBank/DDBJ databases">
        <title>Brachybacteriurn paraconglorneratum KCTC 9916.</title>
        <authorList>
            <person name="Li Y."/>
        </authorList>
    </citation>
    <scope>NUCLEOTIDE SEQUENCE [LARGE SCALE GENOMIC DNA]</scope>
    <source>
        <strain evidence="7 8">KCTC 9916</strain>
    </source>
</reference>
<sequence>MSARGVANVAELDLGVAERQAFGTVYGKPAKHELLAKLVKGGTLRLPPHPNWTGDTTDWTADPYGDRNWQFQHHTLRWLNPLRWAALEGDEEAATEWRRVARSWAEANIPAKRARGVFAWKDMADGNRAIQLSLGAPLIRPEDDWYISSIRYHVEWLMDEDHIVQKNHALHQHSGLVVAAALLRDETALDIAHARMVAQFGSTFDSQGANDEGATGYHEMNLKWWGQAWQRVKVEGLEIPATVEAQLAAGRAALAQLVLPDGTLSQIGDTKRVPVSRGLGPEVEYVATQGAEGTPPRETAVAFDRGYVVSRSGWGTDRPLADESHMIVRFGHDVLSHSHQDRGSVHLYTRGRPWLTDSGFFSYQTGDLTRTYFLSPEAHNVARLPDHAHSLRAEVELERFEATADVHDILLRDHGYRDVEMRRRILYLTGPDCWIIWDQVSEPSSIEQNWIVDIGVRMRRHDRGFELLAEGQSMTMTWLGNVPAFSRHVAKEGDPHGWIATKWKTLEPATALTARTSHNRQRCVVLIAPSAPQELAVVRSYITTAGRLTMVVTRGPRVWEVAVDEAELSIAELERDWT</sequence>
<dbReference type="Gene3D" id="1.50.10.100">
    <property type="entry name" value="Chondroitin AC/alginate lyase"/>
    <property type="match status" value="1"/>
</dbReference>
<dbReference type="Gene3D" id="2.70.98.70">
    <property type="match status" value="1"/>
</dbReference>
<dbReference type="PANTHER" id="PTHR39210:SF1">
    <property type="entry name" value="HEPARIN-SULFATE LYASE"/>
    <property type="match status" value="1"/>
</dbReference>
<dbReference type="PANTHER" id="PTHR39210">
    <property type="entry name" value="HEPARIN-SULFATE LYASE"/>
    <property type="match status" value="1"/>
</dbReference>
<keyword evidence="2" id="KW-0732">Signal</keyword>
<dbReference type="InterPro" id="IPR012480">
    <property type="entry name" value="Hepar_II_III_C"/>
</dbReference>
<dbReference type="InterPro" id="IPR031680">
    <property type="entry name" value="Hepar_II_III_N"/>
</dbReference>
<evidence type="ECO:0000259" key="5">
    <source>
        <dbReference type="Pfam" id="PF07940"/>
    </source>
</evidence>
<gene>
    <name evidence="7" type="ORF">DS079_09645</name>
</gene>
<keyword evidence="8" id="KW-1185">Reference proteome</keyword>
<dbReference type="GO" id="GO:0016829">
    <property type="term" value="F:lyase activity"/>
    <property type="evidence" value="ECO:0007669"/>
    <property type="project" value="UniProtKB-KW"/>
</dbReference>
<dbReference type="GeneID" id="78121281"/>
<dbReference type="GO" id="GO:0042597">
    <property type="term" value="C:periplasmic space"/>
    <property type="evidence" value="ECO:0007669"/>
    <property type="project" value="UniProtKB-SubCell"/>
</dbReference>
<evidence type="ECO:0000256" key="2">
    <source>
        <dbReference type="ARBA" id="ARBA00022729"/>
    </source>
</evidence>
<evidence type="ECO:0000256" key="1">
    <source>
        <dbReference type="ARBA" id="ARBA00004418"/>
    </source>
</evidence>
<evidence type="ECO:0000313" key="7">
    <source>
        <dbReference type="EMBL" id="RRR18459.1"/>
    </source>
</evidence>
<evidence type="ECO:0000313" key="8">
    <source>
        <dbReference type="Proteomes" id="UP000274327"/>
    </source>
</evidence>
<dbReference type="SUPFAM" id="SSF48230">
    <property type="entry name" value="Chondroitin AC/alginate lyase"/>
    <property type="match status" value="1"/>
</dbReference>
<evidence type="ECO:0000259" key="6">
    <source>
        <dbReference type="Pfam" id="PF16889"/>
    </source>
</evidence>
<feature type="domain" description="Heparinase II/III-like C-terminal" evidence="5">
    <location>
        <begin position="298"/>
        <end position="473"/>
    </location>
</feature>
<dbReference type="Pfam" id="PF07940">
    <property type="entry name" value="Hepar_II_III_C"/>
    <property type="match status" value="1"/>
</dbReference>
<comment type="subcellular location">
    <subcellularLocation>
        <location evidence="1">Periplasm</location>
    </subcellularLocation>
</comment>
<dbReference type="Pfam" id="PF16889">
    <property type="entry name" value="Hepar_II_III_N"/>
    <property type="match status" value="1"/>
</dbReference>
<protein>
    <submittedName>
        <fullName evidence="7">Uncharacterized protein</fullName>
    </submittedName>
</protein>
<keyword evidence="4" id="KW-0456">Lyase</keyword>
<dbReference type="RefSeq" id="WP_126986932.1">
    <property type="nucleotide sequence ID" value="NZ_ML133855.1"/>
</dbReference>
<evidence type="ECO:0000256" key="4">
    <source>
        <dbReference type="ARBA" id="ARBA00023239"/>
    </source>
</evidence>